<evidence type="ECO:0000313" key="7">
    <source>
        <dbReference type="EMBL" id="MDQ0160534.1"/>
    </source>
</evidence>
<keyword evidence="8" id="KW-1185">Reference proteome</keyword>
<evidence type="ECO:0000256" key="3">
    <source>
        <dbReference type="ARBA" id="ARBA00022989"/>
    </source>
</evidence>
<feature type="transmembrane region" description="Helical" evidence="5">
    <location>
        <begin position="6"/>
        <end position="35"/>
    </location>
</feature>
<feature type="transmembrane region" description="Helical" evidence="5">
    <location>
        <begin position="453"/>
        <end position="470"/>
    </location>
</feature>
<feature type="transmembrane region" description="Helical" evidence="5">
    <location>
        <begin position="97"/>
        <end position="118"/>
    </location>
</feature>
<feature type="transmembrane region" description="Helical" evidence="5">
    <location>
        <begin position="428"/>
        <end position="447"/>
    </location>
</feature>
<name>A0ABT9VHY8_9BACI</name>
<feature type="transmembrane region" description="Helical" evidence="5">
    <location>
        <begin position="149"/>
        <end position="168"/>
    </location>
</feature>
<comment type="caution">
    <text evidence="7">The sequence shown here is derived from an EMBL/GenBank/DDBJ whole genome shotgun (WGS) entry which is preliminary data.</text>
</comment>
<dbReference type="PANTHER" id="PTHR37422:SF13">
    <property type="entry name" value="LIPOPOLYSACCHARIDE BIOSYNTHESIS PROTEIN PA4999-RELATED"/>
    <property type="match status" value="1"/>
</dbReference>
<feature type="transmembrane region" description="Helical" evidence="5">
    <location>
        <begin position="393"/>
        <end position="416"/>
    </location>
</feature>
<gene>
    <name evidence="7" type="ORF">J2S77_002538</name>
</gene>
<evidence type="ECO:0000259" key="6">
    <source>
        <dbReference type="Pfam" id="PF04932"/>
    </source>
</evidence>
<sequence>MRFNYYIIFIILLSLSYFVSNPILGVVYTSIAVIATIFRDKIMIAFLFIYYPLRPLLTMFNSGLMLLGDAIIITAFIKVLVVNRDHIWRKLKPLQPFIYFFVFLLLGSIVALIHNVTYTAIAIELRALGVLTLLVAIFAIQIWKREDFHSIITWSIITSVLISLHGIIEKLYSRTILIPSEWQEWNLSSVNIDRVYGTLANPNVLANYLLIVFFLSFLVKPQTKTGKISLVSAQVIIFYTGTLTGSRGAFLAMIIGFLIYVIISRNLQFIKRVGLAVLLSLFLFGPIMSYVDQQLNYENETTHEQGTEEIEEGNQDGLSFISRFKSMFSSETVEASTEWGRIYIVIKGLEIFKDQHLFGTGLGTFGDAATLLYSSPIYDDYDIPDDIYTDNQYIHILVATGIVGTLLLLWFIISLLRQTLPNLSKNEKALMISMVATLLTGCLYYNLLEDKSFMLYFYSLLGIMLSRIRVMHYV</sequence>
<feature type="transmembrane region" description="Helical" evidence="5">
    <location>
        <begin position="235"/>
        <end position="261"/>
    </location>
</feature>
<proteinExistence type="predicted"/>
<dbReference type="PANTHER" id="PTHR37422">
    <property type="entry name" value="TEICHURONIC ACID BIOSYNTHESIS PROTEIN TUAE"/>
    <property type="match status" value="1"/>
</dbReference>
<dbReference type="InterPro" id="IPR007016">
    <property type="entry name" value="O-antigen_ligase-rel_domated"/>
</dbReference>
<feature type="transmembrane region" description="Helical" evidence="5">
    <location>
        <begin position="204"/>
        <end position="223"/>
    </location>
</feature>
<protein>
    <recommendedName>
        <fullName evidence="6">O-antigen ligase-related domain-containing protein</fullName>
    </recommendedName>
</protein>
<dbReference type="EMBL" id="JAUSTQ010000013">
    <property type="protein sequence ID" value="MDQ0160534.1"/>
    <property type="molecule type" value="Genomic_DNA"/>
</dbReference>
<feature type="transmembrane region" description="Helical" evidence="5">
    <location>
        <begin position="273"/>
        <end position="291"/>
    </location>
</feature>
<evidence type="ECO:0000313" key="8">
    <source>
        <dbReference type="Proteomes" id="UP001224359"/>
    </source>
</evidence>
<evidence type="ECO:0000256" key="4">
    <source>
        <dbReference type="ARBA" id="ARBA00023136"/>
    </source>
</evidence>
<dbReference type="RefSeq" id="WP_306977856.1">
    <property type="nucleotide sequence ID" value="NZ_JAUSTQ010000013.1"/>
</dbReference>
<evidence type="ECO:0000256" key="2">
    <source>
        <dbReference type="ARBA" id="ARBA00022692"/>
    </source>
</evidence>
<dbReference type="Pfam" id="PF04932">
    <property type="entry name" value="Wzy_C"/>
    <property type="match status" value="1"/>
</dbReference>
<keyword evidence="4 5" id="KW-0472">Membrane</keyword>
<comment type="subcellular location">
    <subcellularLocation>
        <location evidence="1">Membrane</location>
        <topology evidence="1">Multi-pass membrane protein</topology>
    </subcellularLocation>
</comment>
<evidence type="ECO:0000256" key="1">
    <source>
        <dbReference type="ARBA" id="ARBA00004141"/>
    </source>
</evidence>
<dbReference type="Proteomes" id="UP001224359">
    <property type="component" value="Unassembled WGS sequence"/>
</dbReference>
<evidence type="ECO:0000256" key="5">
    <source>
        <dbReference type="SAM" id="Phobius"/>
    </source>
</evidence>
<keyword evidence="3 5" id="KW-1133">Transmembrane helix</keyword>
<feature type="transmembrane region" description="Helical" evidence="5">
    <location>
        <begin position="125"/>
        <end position="143"/>
    </location>
</feature>
<feature type="domain" description="O-antigen ligase-related" evidence="6">
    <location>
        <begin position="235"/>
        <end position="409"/>
    </location>
</feature>
<feature type="transmembrane region" description="Helical" evidence="5">
    <location>
        <begin position="56"/>
        <end position="77"/>
    </location>
</feature>
<dbReference type="InterPro" id="IPR051533">
    <property type="entry name" value="WaaL-like"/>
</dbReference>
<keyword evidence="2 5" id="KW-0812">Transmembrane</keyword>
<organism evidence="7 8">
    <name type="scientific">Alkalibacillus salilacus</name>
    <dbReference type="NCBI Taxonomy" id="284582"/>
    <lineage>
        <taxon>Bacteria</taxon>
        <taxon>Bacillati</taxon>
        <taxon>Bacillota</taxon>
        <taxon>Bacilli</taxon>
        <taxon>Bacillales</taxon>
        <taxon>Bacillaceae</taxon>
        <taxon>Alkalibacillus</taxon>
    </lineage>
</organism>
<accession>A0ABT9VHY8</accession>
<reference evidence="7 8" key="1">
    <citation type="submission" date="2023-07" db="EMBL/GenBank/DDBJ databases">
        <title>Genomic Encyclopedia of Type Strains, Phase IV (KMG-IV): sequencing the most valuable type-strain genomes for metagenomic binning, comparative biology and taxonomic classification.</title>
        <authorList>
            <person name="Goeker M."/>
        </authorList>
    </citation>
    <scope>NUCLEOTIDE SEQUENCE [LARGE SCALE GENOMIC DNA]</scope>
    <source>
        <strain evidence="7 8">DSM 16460</strain>
    </source>
</reference>